<dbReference type="NCBIfam" id="TIGR03177">
    <property type="entry name" value="pilus_cpaB"/>
    <property type="match status" value="1"/>
</dbReference>
<name>A0A1W6YJ59_9BORD</name>
<feature type="region of interest" description="Disordered" evidence="1">
    <location>
        <begin position="241"/>
        <end position="312"/>
    </location>
</feature>
<dbReference type="InterPro" id="IPR013974">
    <property type="entry name" value="SAF"/>
</dbReference>
<dbReference type="AlphaFoldDB" id="A0A1W6YJ59"/>
<dbReference type="EMBL" id="CP021108">
    <property type="protein sequence ID" value="ARP81068.1"/>
    <property type="molecule type" value="Genomic_DNA"/>
</dbReference>
<keyword evidence="4" id="KW-1185">Reference proteome</keyword>
<dbReference type="STRING" id="1416806.CAL12_09575"/>
<feature type="domain" description="SAF" evidence="2">
    <location>
        <begin position="46"/>
        <end position="110"/>
    </location>
</feature>
<evidence type="ECO:0000313" key="4">
    <source>
        <dbReference type="Proteomes" id="UP000194151"/>
    </source>
</evidence>
<proteinExistence type="predicted"/>
<accession>A0A1W6YJ59</accession>
<gene>
    <name evidence="3" type="ORF">CAL12_09575</name>
</gene>
<sequence length="312" mass="33065">MLDRIPQRWLMAAFTVAAGVLAAWAARQHIQGRIEQIEADAKVATVPRLVAAYDLTPGTRLEEAYVAVRDIPAAWAPSDALAPEDFSAYTYNVLAHPLRRGDPVQRSHLAPRKAAPLSSRVSSGRRAITIPVDDINSLSGMLQAGDLLDLYVSFEHGRRQITAPLLQGVLVLATGRAGDDDEATAAAFSTITLDAGPEDAVKLVAARQAGRITAILRHHRDADTNATAARGDLAALLGMDSTDEARPRPVPVLYGDRPDGNASEPHDDGVGGAPGSAWFDADVPAEVVSAGRTRPAPSDTSRVSRGARTQGR</sequence>
<dbReference type="KEGG" id="bgv:CAL12_09575"/>
<evidence type="ECO:0000259" key="2">
    <source>
        <dbReference type="SMART" id="SM00858"/>
    </source>
</evidence>
<dbReference type="OrthoDB" id="2037472at2"/>
<dbReference type="InterPro" id="IPR031571">
    <property type="entry name" value="RcpC_dom"/>
</dbReference>
<evidence type="ECO:0000256" key="1">
    <source>
        <dbReference type="SAM" id="MobiDB-lite"/>
    </source>
</evidence>
<dbReference type="InterPro" id="IPR017592">
    <property type="entry name" value="Pilus_assmbl_Flp-typ_CpaB"/>
</dbReference>
<feature type="compositionally biased region" description="Basic and acidic residues" evidence="1">
    <location>
        <begin position="256"/>
        <end position="269"/>
    </location>
</feature>
<dbReference type="CDD" id="cd11614">
    <property type="entry name" value="SAF_CpaB_FlgA_like"/>
    <property type="match status" value="1"/>
</dbReference>
<organism evidence="3 4">
    <name type="scientific">Bordetella genomosp. 8</name>
    <dbReference type="NCBI Taxonomy" id="1416806"/>
    <lineage>
        <taxon>Bacteria</taxon>
        <taxon>Pseudomonadati</taxon>
        <taxon>Pseudomonadota</taxon>
        <taxon>Betaproteobacteria</taxon>
        <taxon>Burkholderiales</taxon>
        <taxon>Alcaligenaceae</taxon>
        <taxon>Bordetella</taxon>
    </lineage>
</organism>
<dbReference type="Pfam" id="PF16976">
    <property type="entry name" value="RcpC"/>
    <property type="match status" value="1"/>
</dbReference>
<reference evidence="3 4" key="1">
    <citation type="submission" date="2017-05" db="EMBL/GenBank/DDBJ databases">
        <title>Complete and WGS of Bordetella genogroups.</title>
        <authorList>
            <person name="Spilker T."/>
            <person name="LiPuma J."/>
        </authorList>
    </citation>
    <scope>NUCLEOTIDE SEQUENCE [LARGE SCALE GENOMIC DNA]</scope>
    <source>
        <strain evidence="3 4">AU19157</strain>
    </source>
</reference>
<dbReference type="SMART" id="SM00858">
    <property type="entry name" value="SAF"/>
    <property type="match status" value="1"/>
</dbReference>
<evidence type="ECO:0000313" key="3">
    <source>
        <dbReference type="EMBL" id="ARP81068.1"/>
    </source>
</evidence>
<dbReference type="Proteomes" id="UP000194151">
    <property type="component" value="Chromosome"/>
</dbReference>
<protein>
    <submittedName>
        <fullName evidence="3">Flp pilus assembly protein CpaB</fullName>
    </submittedName>
</protein>
<dbReference type="RefSeq" id="WP_086064276.1">
    <property type="nucleotide sequence ID" value="NZ_CP021108.1"/>
</dbReference>